<protein>
    <recommendedName>
        <fullName evidence="4">Conjugal transfer protein TrbJ</fullName>
    </recommendedName>
</protein>
<dbReference type="EMBL" id="KP795691">
    <property type="protein sequence ID" value="AKN40309.1"/>
    <property type="molecule type" value="Genomic_DNA"/>
</dbReference>
<evidence type="ECO:0000313" key="3">
    <source>
        <dbReference type="EMBL" id="AKN38145.1"/>
    </source>
</evidence>
<sequence length="265" mass="29861">MMKYTPTALLVSTVLGLSSPAFATGFPVVDVANLLQTITQYSTVLKEYSQILNQTGIEGNDLAVSIQEYEQTLREYQTLLNQVEGLKGKIDRRDYAAIERELRRRGQEYAGQQETHNNAIGQARYGHLPSEAEYEQLSRQATGHYSQAQHRQYLQAGEAHRQGANIEYYQSRQSALSQDQAQLDQLRLSLGNESELATLQTLVEQNQVIIDQLSLRNDMALSQYAGSAQLDNRVSQGILKSQQRRLSRMNTARAQGVSLDERPIR</sequence>
<evidence type="ECO:0000256" key="1">
    <source>
        <dbReference type="SAM" id="MobiDB-lite"/>
    </source>
</evidence>
<organism evidence="3">
    <name type="scientific">Vibrio tasmaniensis</name>
    <dbReference type="NCBI Taxonomy" id="212663"/>
    <lineage>
        <taxon>Bacteria</taxon>
        <taxon>Pseudomonadati</taxon>
        <taxon>Pseudomonadota</taxon>
        <taxon>Gammaproteobacteria</taxon>
        <taxon>Vibrionales</taxon>
        <taxon>Vibrionaceae</taxon>
        <taxon>Vibrio</taxon>
    </lineage>
</organism>
<feature type="chain" id="PRO_5007408246" description="Conjugal transfer protein TrbJ" evidence="2">
    <location>
        <begin position="24"/>
        <end position="265"/>
    </location>
</feature>
<reference evidence="3" key="1">
    <citation type="journal article" date="2015" name="MBio">
        <title>Eco-Evolutionary Dynamics of Episomes among Ecologically Cohesive Bacterial Populations.</title>
        <authorList>
            <person name="Xue H."/>
            <person name="Cordero O.X."/>
            <person name="Camas F.M."/>
            <person name="Trimble W."/>
            <person name="Meyer F."/>
            <person name="Guglielmini J."/>
            <person name="Rocha E.P."/>
            <person name="Polz M.F."/>
        </authorList>
    </citation>
    <scope>NUCLEOTIDE SEQUENCE</scope>
    <source>
        <strain evidence="3">FF_112</strain>
    </source>
</reference>
<dbReference type="AlphaFoldDB" id="A0A0H3ZPL7"/>
<evidence type="ECO:0008006" key="4">
    <source>
        <dbReference type="Google" id="ProtNLM"/>
    </source>
</evidence>
<proteinExistence type="predicted"/>
<accession>A0A0H3ZPL7</accession>
<feature type="signal peptide" evidence="2">
    <location>
        <begin position="1"/>
        <end position="23"/>
    </location>
</feature>
<keyword evidence="2" id="KW-0732">Signal</keyword>
<name>A0A0H3ZPL7_9VIBR</name>
<dbReference type="EMBL" id="KP795566">
    <property type="protein sequence ID" value="AKN38145.1"/>
    <property type="molecule type" value="Genomic_DNA"/>
</dbReference>
<evidence type="ECO:0000256" key="2">
    <source>
        <dbReference type="SAM" id="SignalP"/>
    </source>
</evidence>
<feature type="region of interest" description="Disordered" evidence="1">
    <location>
        <begin position="245"/>
        <end position="265"/>
    </location>
</feature>